<dbReference type="Proteomes" id="UP000712570">
    <property type="component" value="Unassembled WGS sequence"/>
</dbReference>
<evidence type="ECO:0008006" key="3">
    <source>
        <dbReference type="Google" id="ProtNLM"/>
    </source>
</evidence>
<dbReference type="InterPro" id="IPR010982">
    <property type="entry name" value="Lambda_DNA-bd_dom_sf"/>
</dbReference>
<keyword evidence="2" id="KW-1185">Reference proteome</keyword>
<protein>
    <recommendedName>
        <fullName evidence="3">XRE family transcriptional regulator</fullName>
    </recommendedName>
</protein>
<evidence type="ECO:0000313" key="1">
    <source>
        <dbReference type="EMBL" id="NHQ85301.1"/>
    </source>
</evidence>
<dbReference type="EMBL" id="JAAOLX010000002">
    <property type="protein sequence ID" value="NHQ85301.1"/>
    <property type="molecule type" value="Genomic_DNA"/>
</dbReference>
<gene>
    <name evidence="1" type="ORF">HA050_04140</name>
</gene>
<organism evidence="1 2">
    <name type="scientific">Iodobacter violaceini</name>
    <dbReference type="NCBI Taxonomy" id="3044271"/>
    <lineage>
        <taxon>Bacteria</taxon>
        <taxon>Pseudomonadati</taxon>
        <taxon>Pseudomonadota</taxon>
        <taxon>Betaproteobacteria</taxon>
        <taxon>Neisseriales</taxon>
        <taxon>Chitinibacteraceae</taxon>
        <taxon>Iodobacter</taxon>
    </lineage>
</organism>
<evidence type="ECO:0000313" key="2">
    <source>
        <dbReference type="Proteomes" id="UP000712570"/>
    </source>
</evidence>
<name>A0ABX0KM05_9NEIS</name>
<reference evidence="1 2" key="1">
    <citation type="submission" date="2020-03" db="EMBL/GenBank/DDBJ databases">
        <title>Draft genome sequence of environmentally isolated violet-colored cultures.</title>
        <authorList>
            <person name="Wilson H.S."/>
        </authorList>
    </citation>
    <scope>NUCLEOTIDE SEQUENCE [LARGE SCALE GENOMIC DNA]</scope>
    <source>
        <strain evidence="1 2">HSC-16F04</strain>
    </source>
</reference>
<sequence>MKLVIDYADDAKEKLGMTTDSDLSKHLGGSRGLVTQWRTEGKVPDDYYCIRIGQILGIDPLIVISAANFQREKSVDRKAFWENFNSGRTGKVLGTALIVGMIATLSPEGVQAKTRHNLHQTEHNSVYYVKLNTS</sequence>
<accession>A0ABX0KM05</accession>
<dbReference type="RefSeq" id="WP_166822465.1">
    <property type="nucleotide sequence ID" value="NZ_JAAOLX010000002.1"/>
</dbReference>
<comment type="caution">
    <text evidence="1">The sequence shown here is derived from an EMBL/GenBank/DDBJ whole genome shotgun (WGS) entry which is preliminary data.</text>
</comment>
<dbReference type="Gene3D" id="1.10.260.40">
    <property type="entry name" value="lambda repressor-like DNA-binding domains"/>
    <property type="match status" value="1"/>
</dbReference>
<proteinExistence type="predicted"/>